<dbReference type="Pfam" id="PF00011">
    <property type="entry name" value="HSP20"/>
    <property type="match status" value="1"/>
</dbReference>
<sequence length="158" mass="18280">MDVYMEDPKKKNRNEPFGDLMKSMNQLFHEKPVRGFLQTMDDFFKNPFPISSSFHVDVAETEKEHIISAELPGINREQIQIDILDNYITISVKSSEIVTEEDEKNKIFGRQQSMQRSSRTVPLPQPVNEKKVKAVYQNGLLQITVPKQQGKRIVIDES</sequence>
<accession>A0A366JMF7</accession>
<feature type="domain" description="SHSP" evidence="3">
    <location>
        <begin position="45"/>
        <end position="158"/>
    </location>
</feature>
<dbReference type="AlphaFoldDB" id="A0A366JMF7"/>
<comment type="similarity">
    <text evidence="1 2">Belongs to the small heat shock protein (HSP20) family.</text>
</comment>
<organism evidence="4 5">
    <name type="scientific">Cytobacillus firmus</name>
    <name type="common">Bacillus firmus</name>
    <dbReference type="NCBI Taxonomy" id="1399"/>
    <lineage>
        <taxon>Bacteria</taxon>
        <taxon>Bacillati</taxon>
        <taxon>Bacillota</taxon>
        <taxon>Bacilli</taxon>
        <taxon>Bacillales</taxon>
        <taxon>Bacillaceae</taxon>
        <taxon>Cytobacillus</taxon>
    </lineage>
</organism>
<evidence type="ECO:0000256" key="1">
    <source>
        <dbReference type="PROSITE-ProRule" id="PRU00285"/>
    </source>
</evidence>
<evidence type="ECO:0000313" key="4">
    <source>
        <dbReference type="EMBL" id="RBP89032.1"/>
    </source>
</evidence>
<dbReference type="SUPFAM" id="SSF49764">
    <property type="entry name" value="HSP20-like chaperones"/>
    <property type="match status" value="1"/>
</dbReference>
<gene>
    <name evidence="4" type="ORF">DFO70_11265</name>
</gene>
<dbReference type="PANTHER" id="PTHR11527">
    <property type="entry name" value="HEAT-SHOCK PROTEIN 20 FAMILY MEMBER"/>
    <property type="match status" value="1"/>
</dbReference>
<proteinExistence type="inferred from homology"/>
<dbReference type="InterPro" id="IPR031107">
    <property type="entry name" value="Small_HSP"/>
</dbReference>
<keyword evidence="5" id="KW-1185">Reference proteome</keyword>
<reference evidence="4 5" key="1">
    <citation type="submission" date="2018-06" db="EMBL/GenBank/DDBJ databases">
        <title>Freshwater and sediment microbial communities from various areas in North America, analyzing microbe dynamics in response to fracking.</title>
        <authorList>
            <person name="Lamendella R."/>
        </authorList>
    </citation>
    <scope>NUCLEOTIDE SEQUENCE [LARGE SCALE GENOMIC DNA]</scope>
    <source>
        <strain evidence="4 5">14_TX</strain>
    </source>
</reference>
<dbReference type="InterPro" id="IPR002068">
    <property type="entry name" value="A-crystallin/Hsp20_dom"/>
</dbReference>
<comment type="caution">
    <text evidence="4">The sequence shown here is derived from an EMBL/GenBank/DDBJ whole genome shotgun (WGS) entry which is preliminary data.</text>
</comment>
<evidence type="ECO:0000256" key="2">
    <source>
        <dbReference type="RuleBase" id="RU003616"/>
    </source>
</evidence>
<name>A0A366JMF7_CYTFI</name>
<dbReference type="Proteomes" id="UP000252731">
    <property type="component" value="Unassembled WGS sequence"/>
</dbReference>
<dbReference type="PROSITE" id="PS01031">
    <property type="entry name" value="SHSP"/>
    <property type="match status" value="1"/>
</dbReference>
<dbReference type="Gene3D" id="2.60.40.790">
    <property type="match status" value="1"/>
</dbReference>
<evidence type="ECO:0000313" key="5">
    <source>
        <dbReference type="Proteomes" id="UP000252731"/>
    </source>
</evidence>
<dbReference type="EMBL" id="QNSF01000012">
    <property type="protein sequence ID" value="RBP89032.1"/>
    <property type="molecule type" value="Genomic_DNA"/>
</dbReference>
<dbReference type="STRING" id="1399.VL14_02900"/>
<keyword evidence="4" id="KW-0346">Stress response</keyword>
<dbReference type="InterPro" id="IPR008978">
    <property type="entry name" value="HSP20-like_chaperone"/>
</dbReference>
<protein>
    <submittedName>
        <fullName evidence="4">Heat shock protein Hsp20</fullName>
    </submittedName>
</protein>
<evidence type="ECO:0000259" key="3">
    <source>
        <dbReference type="PROSITE" id="PS01031"/>
    </source>
</evidence>